<dbReference type="PANTHER" id="PTHR38340">
    <property type="entry name" value="S-LAYER PROTEIN"/>
    <property type="match status" value="1"/>
</dbReference>
<accession>A0A4Q0M2K8</accession>
<organism evidence="3 4">
    <name type="scientific">Hansschlegelia zhihuaiae</name>
    <dbReference type="NCBI Taxonomy" id="405005"/>
    <lineage>
        <taxon>Bacteria</taxon>
        <taxon>Pseudomonadati</taxon>
        <taxon>Pseudomonadota</taxon>
        <taxon>Alphaproteobacteria</taxon>
        <taxon>Hyphomicrobiales</taxon>
        <taxon>Methylopilaceae</taxon>
        <taxon>Hansschlegelia</taxon>
    </lineage>
</organism>
<dbReference type="Pfam" id="PF00353">
    <property type="entry name" value="HemolysinCabind"/>
    <property type="match status" value="1"/>
</dbReference>
<evidence type="ECO:0000313" key="4">
    <source>
        <dbReference type="Proteomes" id="UP000289708"/>
    </source>
</evidence>
<comment type="subcellular location">
    <subcellularLocation>
        <location evidence="1">Secreted</location>
    </subcellularLocation>
</comment>
<keyword evidence="2" id="KW-0964">Secreted</keyword>
<sequence>MAISTKPTPLTKPGANQSDSIFETIGTKDGFIVGWNRTTQSVPLPQVEIMFQRFDEDGKAIGKPTVVDGPAFLEGLPEFVELGGGKYGMLWKANNLSTGQIQLKAVVIDGATGKAGNPVVVVDQRAASFIHDMTLLDNGKVALVTRSSESGEDTTLTILGKDMKPLGKPIVVEDDVAGPLGAASYEQTVVSNGDGGVAIFRAADGQLKGVAFNGAGKAGQQFQINSTEMRPLDFFGFARFNVKAEELETGGFVVTWMAYDEGSSVNFDLYARVYGANGKPVGKDFIVNQDLSANQSAPEILTFDKGFAIAWTDQATLSYTTEVMRFFDKDGKPLSDDIVTEYFGAQNEGGVAIPSTDTEYARLDDGSYVKIFTSGGQIYGDAIPEPRFGTGKADVLKGKAADEITLGAAGKDKITGLAGADTLDGGVDDDTIDGGAGADHLVGGAGNDSLIGGAAADVFVFRPGGGSDRVKDFESGEDRIDVSAFHYNQADDVLADAKQVGKDVVITLTDQLEGETGKNVVRLLDVKLIELQETDFIL</sequence>
<dbReference type="AlphaFoldDB" id="A0A4Q0M2K8"/>
<dbReference type="Proteomes" id="UP000289708">
    <property type="component" value="Unassembled WGS sequence"/>
</dbReference>
<dbReference type="PROSITE" id="PS00330">
    <property type="entry name" value="HEMOLYSIN_CALCIUM"/>
    <property type="match status" value="2"/>
</dbReference>
<protein>
    <submittedName>
        <fullName evidence="3">Uncharacterized protein</fullName>
    </submittedName>
</protein>
<reference evidence="3 4" key="1">
    <citation type="submission" date="2018-12" db="EMBL/GenBank/DDBJ databases">
        <title>bacterium Hansschlegelia zhihuaiae S113.</title>
        <authorList>
            <person name="He J."/>
        </authorList>
    </citation>
    <scope>NUCLEOTIDE SEQUENCE [LARGE SCALE GENOMIC DNA]</scope>
    <source>
        <strain evidence="3 4">S 113</strain>
    </source>
</reference>
<name>A0A4Q0M2K8_9HYPH</name>
<gene>
    <name evidence="3" type="ORF">EK403_21785</name>
</gene>
<dbReference type="PRINTS" id="PR00313">
    <property type="entry name" value="CABNDNGRPT"/>
</dbReference>
<dbReference type="Gene3D" id="2.150.10.10">
    <property type="entry name" value="Serralysin-like metalloprotease, C-terminal"/>
    <property type="match status" value="1"/>
</dbReference>
<evidence type="ECO:0000256" key="2">
    <source>
        <dbReference type="ARBA" id="ARBA00022525"/>
    </source>
</evidence>
<dbReference type="EMBL" id="RYFI01000038">
    <property type="protein sequence ID" value="RXF67097.1"/>
    <property type="molecule type" value="Genomic_DNA"/>
</dbReference>
<dbReference type="InterPro" id="IPR018511">
    <property type="entry name" value="Hemolysin-typ_Ca-bd_CS"/>
</dbReference>
<proteinExistence type="predicted"/>
<dbReference type="InterPro" id="IPR001343">
    <property type="entry name" value="Hemolysn_Ca-bd"/>
</dbReference>
<dbReference type="InterPro" id="IPR011049">
    <property type="entry name" value="Serralysin-like_metalloprot_C"/>
</dbReference>
<dbReference type="RefSeq" id="WP_128779554.1">
    <property type="nucleotide sequence ID" value="NZ_RYFI01000038.1"/>
</dbReference>
<dbReference type="OrthoDB" id="9773411at2"/>
<comment type="caution">
    <text evidence="3">The sequence shown here is derived from an EMBL/GenBank/DDBJ whole genome shotgun (WGS) entry which is preliminary data.</text>
</comment>
<dbReference type="PANTHER" id="PTHR38340:SF1">
    <property type="entry name" value="S-LAYER PROTEIN"/>
    <property type="match status" value="1"/>
</dbReference>
<dbReference type="InterPro" id="IPR050557">
    <property type="entry name" value="RTX_toxin/Mannuronan_C5-epim"/>
</dbReference>
<keyword evidence="4" id="KW-1185">Reference proteome</keyword>
<evidence type="ECO:0000256" key="1">
    <source>
        <dbReference type="ARBA" id="ARBA00004613"/>
    </source>
</evidence>
<dbReference type="GO" id="GO:0005509">
    <property type="term" value="F:calcium ion binding"/>
    <property type="evidence" value="ECO:0007669"/>
    <property type="project" value="InterPro"/>
</dbReference>
<dbReference type="SUPFAM" id="SSF51120">
    <property type="entry name" value="beta-Roll"/>
    <property type="match status" value="1"/>
</dbReference>
<evidence type="ECO:0000313" key="3">
    <source>
        <dbReference type="EMBL" id="RXF67097.1"/>
    </source>
</evidence>
<dbReference type="GO" id="GO:0005615">
    <property type="term" value="C:extracellular space"/>
    <property type="evidence" value="ECO:0007669"/>
    <property type="project" value="InterPro"/>
</dbReference>